<feature type="domain" description="Mycothiol-dependent maleylpyruvate isomerase metal-binding" evidence="3">
    <location>
        <begin position="15"/>
        <end position="150"/>
    </location>
</feature>
<feature type="region of interest" description="Disordered" evidence="1">
    <location>
        <begin position="258"/>
        <end position="281"/>
    </location>
</feature>
<gene>
    <name evidence="4" type="ORF">SAMN05216282_10245</name>
</gene>
<dbReference type="NCBIfam" id="TIGR03083">
    <property type="entry name" value="maleylpyruvate isomerase family mycothiol-dependent enzyme"/>
    <property type="match status" value="1"/>
</dbReference>
<proteinExistence type="predicted"/>
<dbReference type="OrthoDB" id="113180at2"/>
<dbReference type="SUPFAM" id="SSF109854">
    <property type="entry name" value="DinB/YfiT-like putative metalloenzymes"/>
    <property type="match status" value="1"/>
</dbReference>
<accession>A0A1G8Y745</accession>
<dbReference type="InterPro" id="IPR034660">
    <property type="entry name" value="DinB/YfiT-like"/>
</dbReference>
<evidence type="ECO:0000259" key="2">
    <source>
        <dbReference type="Pfam" id="PF08608"/>
    </source>
</evidence>
<dbReference type="STRING" id="386301.SAMN05216282_10245"/>
<evidence type="ECO:0000259" key="3">
    <source>
        <dbReference type="Pfam" id="PF11716"/>
    </source>
</evidence>
<dbReference type="InterPro" id="IPR017517">
    <property type="entry name" value="Maleyloyr_isom"/>
</dbReference>
<reference evidence="4 5" key="1">
    <citation type="submission" date="2016-10" db="EMBL/GenBank/DDBJ databases">
        <authorList>
            <person name="de Groot N.N."/>
        </authorList>
    </citation>
    <scope>NUCLEOTIDE SEQUENCE [LARGE SCALE GENOMIC DNA]</scope>
    <source>
        <strain evidence="4 5">CGMCC 1.5382</strain>
    </source>
</reference>
<dbReference type="Pfam" id="PF08608">
    <property type="entry name" value="Wyosine_form"/>
    <property type="match status" value="1"/>
</dbReference>
<dbReference type="RefSeq" id="WP_092321391.1">
    <property type="nucleotide sequence ID" value="NZ_FNFU01000002.1"/>
</dbReference>
<evidence type="ECO:0000313" key="5">
    <source>
        <dbReference type="Proteomes" id="UP000198701"/>
    </source>
</evidence>
<dbReference type="Pfam" id="PF11716">
    <property type="entry name" value="MDMPI_N"/>
    <property type="match status" value="1"/>
</dbReference>
<evidence type="ECO:0000256" key="1">
    <source>
        <dbReference type="SAM" id="MobiDB-lite"/>
    </source>
</evidence>
<dbReference type="GO" id="GO:0046872">
    <property type="term" value="F:metal ion binding"/>
    <property type="evidence" value="ECO:0007669"/>
    <property type="project" value="InterPro"/>
</dbReference>
<organism evidence="4 5">
    <name type="scientific">Cryobacterium psychrotolerans</name>
    <dbReference type="NCBI Taxonomy" id="386301"/>
    <lineage>
        <taxon>Bacteria</taxon>
        <taxon>Bacillati</taxon>
        <taxon>Actinomycetota</taxon>
        <taxon>Actinomycetes</taxon>
        <taxon>Micrococcales</taxon>
        <taxon>Microbacteriaceae</taxon>
        <taxon>Cryobacterium</taxon>
    </lineage>
</organism>
<sequence length="281" mass="30391">MALDDERFASLLRDLEAESDDLVAVASGLPAPQWALGTPAESWSVHDQVVHLAYFGDLATLGFTDPHAFRASTEALRATGPDWVDQVNEQRRALPPEATLRWFADSRATLGRVLAKVGPGARTAWFGPSMSAASCATARLMETWAHGQDIYDALGLEHPLTDRVRHVCHLGVITREFAFTQRGLQAPRVAVRLELIAPSGECWTWGPADAADRVTGTANDFALVVTQRRHRADTSLRATPGTAEEWLRVAQAFAGAAGTGRSPGTFRGQHTGQSAADEGWQ</sequence>
<feature type="domain" description="tRNA wybutosine-synthesis" evidence="2">
    <location>
        <begin position="203"/>
        <end position="232"/>
    </location>
</feature>
<dbReference type="InterPro" id="IPR017518">
    <property type="entry name" value="CHP03084"/>
</dbReference>
<protein>
    <submittedName>
        <fullName evidence="4">TIGR03084 family protein</fullName>
    </submittedName>
</protein>
<dbReference type="InterPro" id="IPR024344">
    <property type="entry name" value="MDMPI_metal-binding"/>
</dbReference>
<keyword evidence="5" id="KW-1185">Reference proteome</keyword>
<dbReference type="AlphaFoldDB" id="A0A1G8Y745"/>
<dbReference type="InterPro" id="IPR013917">
    <property type="entry name" value="tRNA_wybutosine-synth"/>
</dbReference>
<dbReference type="Proteomes" id="UP000198701">
    <property type="component" value="Unassembled WGS sequence"/>
</dbReference>
<dbReference type="NCBIfam" id="TIGR03084">
    <property type="entry name" value="TIGR03084 family metal-binding protein"/>
    <property type="match status" value="1"/>
</dbReference>
<name>A0A1G8Y745_9MICO</name>
<evidence type="ECO:0000313" key="4">
    <source>
        <dbReference type="EMBL" id="SDJ98669.1"/>
    </source>
</evidence>
<dbReference type="EMBL" id="FNFU01000002">
    <property type="protein sequence ID" value="SDJ98669.1"/>
    <property type="molecule type" value="Genomic_DNA"/>
</dbReference>
<dbReference type="Gene3D" id="1.20.120.450">
    <property type="entry name" value="dinb family like domain"/>
    <property type="match status" value="1"/>
</dbReference>